<name>A0A7W9L9V5_9ACTN</name>
<dbReference type="RefSeq" id="WP_185069588.1">
    <property type="nucleotide sequence ID" value="NZ_JACHMB010000001.1"/>
</dbReference>
<dbReference type="EMBL" id="JACHMB010000001">
    <property type="protein sequence ID" value="MBB5775991.1"/>
    <property type="molecule type" value="Genomic_DNA"/>
</dbReference>
<feature type="chain" id="PRO_5030761480" description="Peptidase inhibitor family I36" evidence="1">
    <location>
        <begin position="31"/>
        <end position="108"/>
    </location>
</feature>
<organism evidence="2 3">
    <name type="scientific">Nonomuraea jabiensis</name>
    <dbReference type="NCBI Taxonomy" id="882448"/>
    <lineage>
        <taxon>Bacteria</taxon>
        <taxon>Bacillati</taxon>
        <taxon>Actinomycetota</taxon>
        <taxon>Actinomycetes</taxon>
        <taxon>Streptosporangiales</taxon>
        <taxon>Streptosporangiaceae</taxon>
        <taxon>Nonomuraea</taxon>
    </lineage>
</organism>
<evidence type="ECO:0000256" key="1">
    <source>
        <dbReference type="SAM" id="SignalP"/>
    </source>
</evidence>
<sequence>MSLMKRAASALLGGFFVLAGAAVVAPPASADPCCAPCYGSNGAHIVDRGETPYGLIWAKVLNCSYGREVTVDVSNALDPPCEYVGKGKTRTFYTKTYLSSDVRKAKFC</sequence>
<feature type="signal peptide" evidence="1">
    <location>
        <begin position="1"/>
        <end position="30"/>
    </location>
</feature>
<dbReference type="Proteomes" id="UP000579153">
    <property type="component" value="Unassembled WGS sequence"/>
</dbReference>
<protein>
    <recommendedName>
        <fullName evidence="4">Peptidase inhibitor family I36</fullName>
    </recommendedName>
</protein>
<dbReference type="AlphaFoldDB" id="A0A7W9L9V5"/>
<proteinExistence type="predicted"/>
<evidence type="ECO:0008006" key="4">
    <source>
        <dbReference type="Google" id="ProtNLM"/>
    </source>
</evidence>
<evidence type="ECO:0000313" key="3">
    <source>
        <dbReference type="Proteomes" id="UP000579153"/>
    </source>
</evidence>
<evidence type="ECO:0000313" key="2">
    <source>
        <dbReference type="EMBL" id="MBB5775991.1"/>
    </source>
</evidence>
<comment type="caution">
    <text evidence="2">The sequence shown here is derived from an EMBL/GenBank/DDBJ whole genome shotgun (WGS) entry which is preliminary data.</text>
</comment>
<keyword evidence="3" id="KW-1185">Reference proteome</keyword>
<accession>A0A7W9L9V5</accession>
<reference evidence="2 3" key="1">
    <citation type="submission" date="2020-08" db="EMBL/GenBank/DDBJ databases">
        <title>Sequencing the genomes of 1000 actinobacteria strains.</title>
        <authorList>
            <person name="Klenk H.-P."/>
        </authorList>
    </citation>
    <scope>NUCLEOTIDE SEQUENCE [LARGE SCALE GENOMIC DNA]</scope>
    <source>
        <strain evidence="2 3">DSM 45507</strain>
    </source>
</reference>
<gene>
    <name evidence="2" type="ORF">HD596_002747</name>
</gene>
<keyword evidence="1" id="KW-0732">Signal</keyword>